<dbReference type="FunFam" id="3.60.20.10:FF:000006">
    <property type="entry name" value="Glutamine--fructose-6-phosphate aminotransferase [isomerizing]"/>
    <property type="match status" value="1"/>
</dbReference>
<dbReference type="CDD" id="cd05009">
    <property type="entry name" value="SIS_GlmS_GlmD_2"/>
    <property type="match status" value="1"/>
</dbReference>
<dbReference type="InterPro" id="IPR005855">
    <property type="entry name" value="GFAT"/>
</dbReference>
<dbReference type="AlphaFoldDB" id="A0A494WS42"/>
<dbReference type="GO" id="GO:0097367">
    <property type="term" value="F:carbohydrate derivative binding"/>
    <property type="evidence" value="ECO:0007669"/>
    <property type="project" value="InterPro"/>
</dbReference>
<evidence type="ECO:0000256" key="3">
    <source>
        <dbReference type="ARBA" id="ARBA00012916"/>
    </source>
</evidence>
<reference evidence="13 14" key="1">
    <citation type="submission" date="2018-10" db="EMBL/GenBank/DDBJ databases">
        <authorList>
            <person name="Grouzdev D.S."/>
            <person name="Krutkina M.S."/>
            <person name="Tourova T.P."/>
            <person name="Nazina T.N."/>
        </authorList>
    </citation>
    <scope>NUCLEOTIDE SEQUENCE [LARGE SCALE GENOMIC DNA]</scope>
    <source>
        <strain evidence="13 14">435</strain>
    </source>
</reference>
<comment type="subcellular location">
    <subcellularLocation>
        <location evidence="2 10">Cytoplasm</location>
    </subcellularLocation>
</comment>
<dbReference type="GO" id="GO:0006047">
    <property type="term" value="P:UDP-N-acetylglucosamine metabolic process"/>
    <property type="evidence" value="ECO:0007669"/>
    <property type="project" value="TreeGrafter"/>
</dbReference>
<dbReference type="InterPro" id="IPR029055">
    <property type="entry name" value="Ntn_hydrolases_N"/>
</dbReference>
<dbReference type="PROSITE" id="PS51464">
    <property type="entry name" value="SIS"/>
    <property type="match status" value="2"/>
</dbReference>
<evidence type="ECO:0000256" key="7">
    <source>
        <dbReference type="ARBA" id="ARBA00022679"/>
    </source>
</evidence>
<dbReference type="PROSITE" id="PS51278">
    <property type="entry name" value="GATASE_TYPE_2"/>
    <property type="match status" value="1"/>
</dbReference>
<keyword evidence="8" id="KW-0677">Repeat</keyword>
<comment type="caution">
    <text evidence="13">The sequence shown here is derived from an EMBL/GenBank/DDBJ whole genome shotgun (WGS) entry which is preliminary data.</text>
</comment>
<dbReference type="Gene3D" id="3.60.20.10">
    <property type="entry name" value="Glutamine Phosphoribosylpyrophosphate, subunit 1, domain 1"/>
    <property type="match status" value="1"/>
</dbReference>
<evidence type="ECO:0000313" key="13">
    <source>
        <dbReference type="EMBL" id="RKO66079.1"/>
    </source>
</evidence>
<keyword evidence="7 10" id="KW-0808">Transferase</keyword>
<dbReference type="HAMAP" id="MF_00164">
    <property type="entry name" value="GlmS"/>
    <property type="match status" value="1"/>
</dbReference>
<dbReference type="FunFam" id="3.40.50.10490:FF:000001">
    <property type="entry name" value="Glutamine--fructose-6-phosphate aminotransferase [isomerizing]"/>
    <property type="match status" value="1"/>
</dbReference>
<keyword evidence="9" id="KW-0315">Glutamine amidotransferase</keyword>
<evidence type="ECO:0000256" key="4">
    <source>
        <dbReference type="ARBA" id="ARBA00016090"/>
    </source>
</evidence>
<dbReference type="InterPro" id="IPR035466">
    <property type="entry name" value="GlmS/AgaS_SIS"/>
</dbReference>
<dbReference type="GO" id="GO:0004360">
    <property type="term" value="F:glutamine-fructose-6-phosphate transaminase (isomerizing) activity"/>
    <property type="evidence" value="ECO:0007669"/>
    <property type="project" value="UniProtKB-UniRule"/>
</dbReference>
<gene>
    <name evidence="10 13" type="primary">glmS</name>
    <name evidence="13" type="ORF">D7024_03360</name>
</gene>
<keyword evidence="14" id="KW-1185">Reference proteome</keyword>
<evidence type="ECO:0000259" key="11">
    <source>
        <dbReference type="PROSITE" id="PS51278"/>
    </source>
</evidence>
<keyword evidence="5 10" id="KW-0963">Cytoplasm</keyword>
<evidence type="ECO:0000256" key="8">
    <source>
        <dbReference type="ARBA" id="ARBA00022737"/>
    </source>
</evidence>
<protein>
    <recommendedName>
        <fullName evidence="4 10">Glutamine--fructose-6-phosphate aminotransferase [isomerizing]</fullName>
        <ecNumber evidence="3 10">2.6.1.16</ecNumber>
    </recommendedName>
    <alternativeName>
        <fullName evidence="10">D-fructose-6-phosphate amidotransferase</fullName>
    </alternativeName>
    <alternativeName>
        <fullName evidence="10">GFAT</fullName>
    </alternativeName>
    <alternativeName>
        <fullName evidence="10">Glucosamine-6-phosphate synthase</fullName>
    </alternativeName>
    <alternativeName>
        <fullName evidence="10">Hexosephosphate aminotransferase</fullName>
    </alternativeName>
    <alternativeName>
        <fullName evidence="10">L-glutamine--D-fructose-6-phosphate amidotransferase</fullName>
    </alternativeName>
</protein>
<comment type="catalytic activity">
    <reaction evidence="1 10">
        <text>D-fructose 6-phosphate + L-glutamine = D-glucosamine 6-phosphate + L-glutamate</text>
        <dbReference type="Rhea" id="RHEA:13237"/>
        <dbReference type="ChEBI" id="CHEBI:29985"/>
        <dbReference type="ChEBI" id="CHEBI:58359"/>
        <dbReference type="ChEBI" id="CHEBI:58725"/>
        <dbReference type="ChEBI" id="CHEBI:61527"/>
        <dbReference type="EC" id="2.6.1.16"/>
    </reaction>
</comment>
<evidence type="ECO:0000259" key="12">
    <source>
        <dbReference type="PROSITE" id="PS51464"/>
    </source>
</evidence>
<accession>A0A494WS42</accession>
<sequence>MCGIVGYTGPRRAVPILLGGLAKLEYRGYDSAGIAVLEDGVIKVHKQAGKLAGLAERLRDYNGQARTGIGHTRWATHGRPSDTNAHPHIDCSGRFAVVHNGIIENYLELREWLGSQGHQFTSETDTEVLPHLIEHFYRGDLVEAVRRVVEHIRGSYAMVVLAVNEPDKLVAVRQDSPLVVGLGQGENFLASDIPALLAHTRRTYILDDGEMAVLTPEEVRIFNRCGEPVEKRVFEVKWEAAQAEKNGFAHFMLKEIHEQPRALRDTLKGRLAGDDSAVVLKELELDDGKLRSLRKIFITACGTAYHAGLVGKYVIEQLARVPVEVDIASEFRYRRPLIDEDTLVIVISQSGETADTLAALREARRLGAPVLAVTNVVDSSIAREADHVLYTWAGPEIAVASTKAYTTQLVAMYLIALHLATVRGTITLEERRAIIKELKQLDSRAELILSNGHLIRDLARIYGRAEDVFFIGRGLDHAVALEGSLKLKEISYIHAEAYAAGELKHGTLALIEKGVPVVALATQKNLFEKTLSNIKEVKARDATVIALAMEGQKELEKVADHVLYIPPTNPVLAPVLAVIPLQLLAYQMAVVRGCDVDQPRNLAKSVTVE</sequence>
<dbReference type="NCBIfam" id="TIGR01135">
    <property type="entry name" value="glmS"/>
    <property type="match status" value="1"/>
</dbReference>
<feature type="initiator methionine" description="Removed" evidence="10">
    <location>
        <position position="1"/>
    </location>
</feature>
<dbReference type="Proteomes" id="UP000271256">
    <property type="component" value="Unassembled WGS sequence"/>
</dbReference>
<dbReference type="Pfam" id="PF13522">
    <property type="entry name" value="GATase_6"/>
    <property type="match status" value="1"/>
</dbReference>
<evidence type="ECO:0000256" key="10">
    <source>
        <dbReference type="HAMAP-Rule" id="MF_00164"/>
    </source>
</evidence>
<feature type="active site" description="For Fru-6P isomerization activity" evidence="10">
    <location>
        <position position="604"/>
    </location>
</feature>
<dbReference type="Gene3D" id="3.40.50.10490">
    <property type="entry name" value="Glucose-6-phosphate isomerase like protein, domain 1"/>
    <property type="match status" value="2"/>
</dbReference>
<evidence type="ECO:0000256" key="9">
    <source>
        <dbReference type="ARBA" id="ARBA00022962"/>
    </source>
</evidence>
<dbReference type="CDD" id="cd00714">
    <property type="entry name" value="GFAT"/>
    <property type="match status" value="1"/>
</dbReference>
<comment type="subunit">
    <text evidence="10">Homodimer.</text>
</comment>
<dbReference type="InterPro" id="IPR035490">
    <property type="entry name" value="GlmS/FrlB_SIS"/>
</dbReference>
<dbReference type="InterPro" id="IPR001347">
    <property type="entry name" value="SIS_dom"/>
</dbReference>
<dbReference type="NCBIfam" id="NF001484">
    <property type="entry name" value="PRK00331.1"/>
    <property type="match status" value="1"/>
</dbReference>
<dbReference type="InterPro" id="IPR046348">
    <property type="entry name" value="SIS_dom_sf"/>
</dbReference>
<dbReference type="CDD" id="cd05008">
    <property type="entry name" value="SIS_GlmS_GlmD_1"/>
    <property type="match status" value="1"/>
</dbReference>
<dbReference type="OrthoDB" id="106547at2"/>
<dbReference type="GO" id="GO:0005829">
    <property type="term" value="C:cytosol"/>
    <property type="evidence" value="ECO:0007669"/>
    <property type="project" value="TreeGrafter"/>
</dbReference>
<dbReference type="SUPFAM" id="SSF53697">
    <property type="entry name" value="SIS domain"/>
    <property type="match status" value="1"/>
</dbReference>
<dbReference type="EMBL" id="RBWE01000001">
    <property type="protein sequence ID" value="RKO66079.1"/>
    <property type="molecule type" value="Genomic_DNA"/>
</dbReference>
<dbReference type="InterPro" id="IPR017932">
    <property type="entry name" value="GATase_2_dom"/>
</dbReference>
<dbReference type="PANTHER" id="PTHR10937:SF0">
    <property type="entry name" value="GLUTAMINE--FRUCTOSE-6-PHOSPHATE TRANSAMINASE (ISOMERIZING)"/>
    <property type="match status" value="1"/>
</dbReference>
<dbReference type="InterPro" id="IPR047084">
    <property type="entry name" value="GFAT_N"/>
</dbReference>
<evidence type="ECO:0000256" key="1">
    <source>
        <dbReference type="ARBA" id="ARBA00001031"/>
    </source>
</evidence>
<comment type="function">
    <text evidence="10">Catalyzes the first step in hexosamine metabolism, converting fructose-6P into glucosamine-6P using glutamine as a nitrogen source.</text>
</comment>
<dbReference type="EC" id="2.6.1.16" evidence="3 10"/>
<evidence type="ECO:0000256" key="6">
    <source>
        <dbReference type="ARBA" id="ARBA00022576"/>
    </source>
</evidence>
<evidence type="ECO:0000313" key="14">
    <source>
        <dbReference type="Proteomes" id="UP000271256"/>
    </source>
</evidence>
<dbReference type="RefSeq" id="WP_121450524.1">
    <property type="nucleotide sequence ID" value="NZ_RBWE01000001.1"/>
</dbReference>
<keyword evidence="6 10" id="KW-0032">Aminotransferase</keyword>
<dbReference type="PANTHER" id="PTHR10937">
    <property type="entry name" value="GLUCOSAMINE--FRUCTOSE-6-PHOSPHATE AMINOTRANSFERASE, ISOMERIZING"/>
    <property type="match status" value="1"/>
</dbReference>
<feature type="active site" description="Nucleophile; for GATase activity" evidence="10">
    <location>
        <position position="2"/>
    </location>
</feature>
<proteinExistence type="inferred from homology"/>
<feature type="domain" description="SIS" evidence="12">
    <location>
        <begin position="458"/>
        <end position="599"/>
    </location>
</feature>
<organism evidence="13 14">
    <name type="scientific">Desulfofundulus salinus</name>
    <dbReference type="NCBI Taxonomy" id="2419843"/>
    <lineage>
        <taxon>Bacteria</taxon>
        <taxon>Bacillati</taxon>
        <taxon>Bacillota</taxon>
        <taxon>Clostridia</taxon>
        <taxon>Eubacteriales</taxon>
        <taxon>Peptococcaceae</taxon>
        <taxon>Desulfofundulus</taxon>
    </lineage>
</organism>
<feature type="domain" description="Glutamine amidotransferase type-2" evidence="11">
    <location>
        <begin position="2"/>
        <end position="217"/>
    </location>
</feature>
<feature type="domain" description="SIS" evidence="12">
    <location>
        <begin position="285"/>
        <end position="425"/>
    </location>
</feature>
<name>A0A494WS42_9FIRM</name>
<evidence type="ECO:0000256" key="5">
    <source>
        <dbReference type="ARBA" id="ARBA00022490"/>
    </source>
</evidence>
<dbReference type="GO" id="GO:0005975">
    <property type="term" value="P:carbohydrate metabolic process"/>
    <property type="evidence" value="ECO:0007669"/>
    <property type="project" value="UniProtKB-UniRule"/>
</dbReference>
<dbReference type="GO" id="GO:0006002">
    <property type="term" value="P:fructose 6-phosphate metabolic process"/>
    <property type="evidence" value="ECO:0007669"/>
    <property type="project" value="TreeGrafter"/>
</dbReference>
<dbReference type="Pfam" id="PF01380">
    <property type="entry name" value="SIS"/>
    <property type="match status" value="2"/>
</dbReference>
<dbReference type="SUPFAM" id="SSF56235">
    <property type="entry name" value="N-terminal nucleophile aminohydrolases (Ntn hydrolases)"/>
    <property type="match status" value="1"/>
</dbReference>
<evidence type="ECO:0000256" key="2">
    <source>
        <dbReference type="ARBA" id="ARBA00004496"/>
    </source>
</evidence>
<dbReference type="GO" id="GO:0006487">
    <property type="term" value="P:protein N-linked glycosylation"/>
    <property type="evidence" value="ECO:0007669"/>
    <property type="project" value="TreeGrafter"/>
</dbReference>
<dbReference type="FunFam" id="3.40.50.10490:FF:000022">
    <property type="entry name" value="Glutamine--fructose-6-phosphate aminotransferase [isomerizing]"/>
    <property type="match status" value="1"/>
</dbReference>